<organism evidence="1 2">
    <name type="scientific">Dubosiella newyorkensis</name>
    <dbReference type="NCBI Taxonomy" id="1862672"/>
    <lineage>
        <taxon>Bacteria</taxon>
        <taxon>Bacillati</taxon>
        <taxon>Bacillota</taxon>
        <taxon>Erysipelotrichia</taxon>
        <taxon>Erysipelotrichales</taxon>
        <taxon>Erysipelotrichaceae</taxon>
        <taxon>Dubosiella</taxon>
    </lineage>
</organism>
<gene>
    <name evidence="1" type="ORF">BO225_11720</name>
</gene>
<dbReference type="PROSITE" id="PS01228">
    <property type="entry name" value="COF_1"/>
    <property type="match status" value="1"/>
</dbReference>
<dbReference type="InterPro" id="IPR006379">
    <property type="entry name" value="HAD-SF_hydro_IIB"/>
</dbReference>
<dbReference type="Pfam" id="PF08282">
    <property type="entry name" value="Hydrolase_3"/>
    <property type="match status" value="1"/>
</dbReference>
<name>A0A1U7NJH1_9FIRM</name>
<dbReference type="SUPFAM" id="SSF56784">
    <property type="entry name" value="HAD-like"/>
    <property type="match status" value="1"/>
</dbReference>
<dbReference type="Gene3D" id="3.30.1240.10">
    <property type="match status" value="1"/>
</dbReference>
<dbReference type="OrthoDB" id="9781413at2"/>
<dbReference type="AlphaFoldDB" id="A0A1U7NJH1"/>
<evidence type="ECO:0000313" key="1">
    <source>
        <dbReference type="EMBL" id="OLU43660.1"/>
    </source>
</evidence>
<sequence length="277" mass="31715">MEKNIQAFVADIDGTLVAKGEKLLDRTRNALERLHQEGVLVGIATGRPLDQRILDKAKEWNLSFEFDFAIGMNGGDLWDKENRVIEHYYPLSSENIFSILSFLKDFDINAIVYEKGYDQVACLRMDDFMKDSIRRNHSHVEVGDIQRLSKQETGKIEVHCKGDELEAVYAAIEKNRSDAWISVETFRAPEHFTIEFQDPRVNKGMGLERFAQQSNIPLEKIIAFGDMENDIPLLEKAGWGVAMQNGSKETKERADAITEHSVEEDGIGRYLEAHYWM</sequence>
<dbReference type="InterPro" id="IPR000150">
    <property type="entry name" value="Cof"/>
</dbReference>
<dbReference type="STRING" id="1862672.BO225_11720"/>
<reference evidence="1 2" key="1">
    <citation type="submission" date="2016-11" db="EMBL/GenBank/DDBJ databases">
        <title>Description of two novel members of the family Erysipelotrichaceae: Ileibacterium lipovorans gen. nov., sp. nov. and Dubosiella newyorkensis, gen. nov., sp. nov.</title>
        <authorList>
            <person name="Cox L.M."/>
            <person name="Sohn J."/>
            <person name="Tyrrell K.L."/>
            <person name="Citron D.M."/>
            <person name="Lawson P.A."/>
            <person name="Patel N.B."/>
            <person name="Iizumi T."/>
            <person name="Perez-Perez G.I."/>
            <person name="Goldstein E.J."/>
            <person name="Blaser M.J."/>
        </authorList>
    </citation>
    <scope>NUCLEOTIDE SEQUENCE [LARGE SCALE GENOMIC DNA]</scope>
    <source>
        <strain evidence="1 2">NYU-BL-A4</strain>
    </source>
</reference>
<dbReference type="RefSeq" id="WP_076342405.1">
    <property type="nucleotide sequence ID" value="NZ_CAMRDH010000052.1"/>
</dbReference>
<dbReference type="GO" id="GO:0000287">
    <property type="term" value="F:magnesium ion binding"/>
    <property type="evidence" value="ECO:0007669"/>
    <property type="project" value="TreeGrafter"/>
</dbReference>
<protein>
    <recommendedName>
        <fullName evidence="3">Haloacid dehalogenase</fullName>
    </recommendedName>
</protein>
<dbReference type="GeneID" id="78276596"/>
<evidence type="ECO:0008006" key="3">
    <source>
        <dbReference type="Google" id="ProtNLM"/>
    </source>
</evidence>
<comment type="caution">
    <text evidence="1">The sequence shown here is derived from an EMBL/GenBank/DDBJ whole genome shotgun (WGS) entry which is preliminary data.</text>
</comment>
<dbReference type="PANTHER" id="PTHR10000">
    <property type="entry name" value="PHOSPHOSERINE PHOSPHATASE"/>
    <property type="match status" value="1"/>
</dbReference>
<dbReference type="InterPro" id="IPR036412">
    <property type="entry name" value="HAD-like_sf"/>
</dbReference>
<keyword evidence="2" id="KW-1185">Reference proteome</keyword>
<dbReference type="GO" id="GO:0005829">
    <property type="term" value="C:cytosol"/>
    <property type="evidence" value="ECO:0007669"/>
    <property type="project" value="TreeGrafter"/>
</dbReference>
<dbReference type="PANTHER" id="PTHR10000:SF8">
    <property type="entry name" value="HAD SUPERFAMILY HYDROLASE-LIKE, TYPE 3"/>
    <property type="match status" value="1"/>
</dbReference>
<evidence type="ECO:0000313" key="2">
    <source>
        <dbReference type="Proteomes" id="UP000186705"/>
    </source>
</evidence>
<dbReference type="EMBL" id="MPKA01000146">
    <property type="protein sequence ID" value="OLU43660.1"/>
    <property type="molecule type" value="Genomic_DNA"/>
</dbReference>
<dbReference type="NCBIfam" id="TIGR00099">
    <property type="entry name" value="Cof-subfamily"/>
    <property type="match status" value="1"/>
</dbReference>
<dbReference type="Gene3D" id="3.40.50.1000">
    <property type="entry name" value="HAD superfamily/HAD-like"/>
    <property type="match status" value="1"/>
</dbReference>
<dbReference type="GO" id="GO:0016791">
    <property type="term" value="F:phosphatase activity"/>
    <property type="evidence" value="ECO:0007669"/>
    <property type="project" value="TreeGrafter"/>
</dbReference>
<dbReference type="Proteomes" id="UP000186705">
    <property type="component" value="Unassembled WGS sequence"/>
</dbReference>
<accession>A0A1U7NJH1</accession>
<dbReference type="NCBIfam" id="TIGR01484">
    <property type="entry name" value="HAD-SF-IIB"/>
    <property type="match status" value="1"/>
</dbReference>
<proteinExistence type="predicted"/>
<dbReference type="InterPro" id="IPR023214">
    <property type="entry name" value="HAD_sf"/>
</dbReference>